<dbReference type="Gene3D" id="1.20.140.150">
    <property type="match status" value="1"/>
</dbReference>
<accession>A0A8B8DCK3</accession>
<dbReference type="AlphaFoldDB" id="A0A8B8DCK3"/>
<evidence type="ECO:0000256" key="1">
    <source>
        <dbReference type="SAM" id="Phobius"/>
    </source>
</evidence>
<organism evidence="2 3">
    <name type="scientific">Crassostrea virginica</name>
    <name type="common">Eastern oyster</name>
    <dbReference type="NCBI Taxonomy" id="6565"/>
    <lineage>
        <taxon>Eukaryota</taxon>
        <taxon>Metazoa</taxon>
        <taxon>Spiralia</taxon>
        <taxon>Lophotrochozoa</taxon>
        <taxon>Mollusca</taxon>
        <taxon>Bivalvia</taxon>
        <taxon>Autobranchia</taxon>
        <taxon>Pteriomorphia</taxon>
        <taxon>Ostreida</taxon>
        <taxon>Ostreoidea</taxon>
        <taxon>Ostreidae</taxon>
        <taxon>Crassostrea</taxon>
    </lineage>
</organism>
<protein>
    <submittedName>
        <fullName evidence="3">Uncharacterized protein LOC111125879</fullName>
    </submittedName>
</protein>
<reference evidence="2" key="1">
    <citation type="submission" date="2024-06" db="UniProtKB">
        <authorList>
            <consortium name="RefSeq"/>
        </authorList>
    </citation>
    <scope>NUCLEOTIDE SEQUENCE [LARGE SCALE GENOMIC DNA]</scope>
</reference>
<name>A0A8B8DCK3_CRAVI</name>
<proteinExistence type="predicted"/>
<gene>
    <name evidence="3" type="primary">LOC111125879</name>
</gene>
<keyword evidence="1" id="KW-0472">Membrane</keyword>
<sequence>MAGLGNAPAATKVATIFIGIGFIVFVVGFGAPYWRKFGIGGNAGLWQSCGAFFGLDGCSYFTDLDEVGKNTYLPDWFESVRVFEAIGLVAAIVGLLFLALYTCVSKTSGNKVVAFLTAILTWEQVVSSC</sequence>
<keyword evidence="2" id="KW-1185">Reference proteome</keyword>
<feature type="transmembrane region" description="Helical" evidence="1">
    <location>
        <begin position="13"/>
        <end position="31"/>
    </location>
</feature>
<evidence type="ECO:0000313" key="2">
    <source>
        <dbReference type="Proteomes" id="UP000694844"/>
    </source>
</evidence>
<dbReference type="Proteomes" id="UP000694844">
    <property type="component" value="Chromosome 1"/>
</dbReference>
<feature type="transmembrane region" description="Helical" evidence="1">
    <location>
        <begin position="82"/>
        <end position="101"/>
    </location>
</feature>
<reference evidence="3" key="2">
    <citation type="submission" date="2025-08" db="UniProtKB">
        <authorList>
            <consortium name="RefSeq"/>
        </authorList>
    </citation>
    <scope>IDENTIFICATION</scope>
    <source>
        <tissue evidence="3">Whole sample</tissue>
    </source>
</reference>
<keyword evidence="1" id="KW-0812">Transmembrane</keyword>
<dbReference type="KEGG" id="cvn:111125879"/>
<dbReference type="RefSeq" id="XP_022325837.1">
    <property type="nucleotide sequence ID" value="XM_022470129.1"/>
</dbReference>
<dbReference type="OrthoDB" id="6157359at2759"/>
<evidence type="ECO:0000313" key="3">
    <source>
        <dbReference type="RefSeq" id="XP_022325837.1"/>
    </source>
</evidence>
<keyword evidence="1" id="KW-1133">Transmembrane helix</keyword>
<dbReference type="GeneID" id="111125879"/>